<dbReference type="GO" id="GO:0009986">
    <property type="term" value="C:cell surface"/>
    <property type="evidence" value="ECO:0007669"/>
    <property type="project" value="InterPro"/>
</dbReference>
<evidence type="ECO:0000256" key="1">
    <source>
        <dbReference type="ARBA" id="ARBA00004613"/>
    </source>
</evidence>
<dbReference type="OrthoDB" id="5798901at2759"/>
<comment type="subcellular location">
    <subcellularLocation>
        <location evidence="1">Secreted</location>
    </subcellularLocation>
</comment>
<dbReference type="Proteomes" id="UP000038040">
    <property type="component" value="Unplaced"/>
</dbReference>
<dbReference type="Pfam" id="PF01060">
    <property type="entry name" value="TTR-52"/>
    <property type="match status" value="1"/>
</dbReference>
<dbReference type="PANTHER" id="PTHR21700">
    <property type="entry name" value="TRANSTHYRETIN-LIKE FAMILY PROTEIN-RELATED"/>
    <property type="match status" value="1"/>
</dbReference>
<evidence type="ECO:0000313" key="8">
    <source>
        <dbReference type="Proteomes" id="UP000274756"/>
    </source>
</evidence>
<evidence type="ECO:0000256" key="5">
    <source>
        <dbReference type="SAM" id="SignalP"/>
    </source>
</evidence>
<evidence type="ECO:0000313" key="9">
    <source>
        <dbReference type="WBParaSite" id="DME_0000192401-mRNA-1"/>
    </source>
</evidence>
<dbReference type="InterPro" id="IPR001534">
    <property type="entry name" value="Transthyretin-like"/>
</dbReference>
<dbReference type="Gene3D" id="2.60.40.3330">
    <property type="match status" value="1"/>
</dbReference>
<gene>
    <name evidence="6" type="ORF">DME_LOCUS6284</name>
</gene>
<dbReference type="InterPro" id="IPR038479">
    <property type="entry name" value="Transthyretin-like_sf"/>
</dbReference>
<keyword evidence="4 5" id="KW-0732">Signal</keyword>
<dbReference type="GO" id="GO:0005576">
    <property type="term" value="C:extracellular region"/>
    <property type="evidence" value="ECO:0007669"/>
    <property type="project" value="UniProtKB-SubCell"/>
</dbReference>
<feature type="chain" id="PRO_5041162167" evidence="5">
    <location>
        <begin position="23"/>
        <end position="143"/>
    </location>
</feature>
<dbReference type="WBParaSite" id="DME_0000192401-mRNA-1">
    <property type="protein sequence ID" value="DME_0000192401-mRNA-1"/>
    <property type="gene ID" value="DME_0000192401"/>
</dbReference>
<organism evidence="7 9">
    <name type="scientific">Dracunculus medinensis</name>
    <name type="common">Guinea worm</name>
    <dbReference type="NCBI Taxonomy" id="318479"/>
    <lineage>
        <taxon>Eukaryota</taxon>
        <taxon>Metazoa</taxon>
        <taxon>Ecdysozoa</taxon>
        <taxon>Nematoda</taxon>
        <taxon>Chromadorea</taxon>
        <taxon>Rhabditida</taxon>
        <taxon>Spirurina</taxon>
        <taxon>Dracunculoidea</taxon>
        <taxon>Dracunculidae</taxon>
        <taxon>Dracunculus</taxon>
    </lineage>
</organism>
<dbReference type="EMBL" id="UYYG01001155">
    <property type="protein sequence ID" value="VDN56311.1"/>
    <property type="molecule type" value="Genomic_DNA"/>
</dbReference>
<dbReference type="Proteomes" id="UP000274756">
    <property type="component" value="Unassembled WGS sequence"/>
</dbReference>
<evidence type="ECO:0000256" key="4">
    <source>
        <dbReference type="ARBA" id="ARBA00022729"/>
    </source>
</evidence>
<sequence>MMKGQALGLLVIFNCILSLATAFRSQSVWATGKLLCGTKPASSVYVKLVDKDRAPNPDDLLDSSNTNATGHFNLMGDSIEMSDIDPEIRIYHDCNDYNKPCQREWIIRIPDKYIFDGDIPQKPFDFGVLNLEVELENEYKKCT</sequence>
<proteinExistence type="inferred from homology"/>
<evidence type="ECO:0000313" key="7">
    <source>
        <dbReference type="Proteomes" id="UP000038040"/>
    </source>
</evidence>
<comment type="similarity">
    <text evidence="2">Belongs to the nematode transthyretin-like family.</text>
</comment>
<protein>
    <submittedName>
        <fullName evidence="9">Transthyretin-like family protein</fullName>
    </submittedName>
</protein>
<reference evidence="6 8" key="2">
    <citation type="submission" date="2018-11" db="EMBL/GenBank/DDBJ databases">
        <authorList>
            <consortium name="Pathogen Informatics"/>
        </authorList>
    </citation>
    <scope>NUCLEOTIDE SEQUENCE [LARGE SCALE GENOMIC DNA]</scope>
</reference>
<name>A0A0N4U522_DRAME</name>
<evidence type="ECO:0000256" key="2">
    <source>
        <dbReference type="ARBA" id="ARBA00010112"/>
    </source>
</evidence>
<feature type="signal peptide" evidence="5">
    <location>
        <begin position="1"/>
        <end position="22"/>
    </location>
</feature>
<accession>A0A0N4U522</accession>
<dbReference type="AlphaFoldDB" id="A0A0N4U522"/>
<reference evidence="9" key="1">
    <citation type="submission" date="2017-02" db="UniProtKB">
        <authorList>
            <consortium name="WormBaseParasite"/>
        </authorList>
    </citation>
    <scope>IDENTIFICATION</scope>
</reference>
<dbReference type="PANTHER" id="PTHR21700:SF44">
    <property type="entry name" value="TRANSTHYRETIN-LIKE FAMILY PROTEIN"/>
    <property type="match status" value="1"/>
</dbReference>
<keyword evidence="8" id="KW-1185">Reference proteome</keyword>
<evidence type="ECO:0000256" key="3">
    <source>
        <dbReference type="ARBA" id="ARBA00022525"/>
    </source>
</evidence>
<keyword evidence="3" id="KW-0964">Secreted</keyword>
<evidence type="ECO:0000313" key="6">
    <source>
        <dbReference type="EMBL" id="VDN56311.1"/>
    </source>
</evidence>